<organism evidence="1 2">
    <name type="scientific">Candidatus Lambdaproteobacteria bacterium RIFOXYD2_FULL_56_26</name>
    <dbReference type="NCBI Taxonomy" id="1817773"/>
    <lineage>
        <taxon>Bacteria</taxon>
        <taxon>Pseudomonadati</taxon>
        <taxon>Pseudomonadota</taxon>
        <taxon>Candidatus Lambdaproteobacteria</taxon>
    </lineage>
</organism>
<sequence>MKGRPGMALLMTLSILLILSLGLAKSFEDRALERRHLEATRSRFLLENLSRSVVRGLIQVIRQAGYWELVGSSQGIKRFPPGVIVPLSEESGISNLSVRSLDSLYNLRQIYKPASPQAKLLEQTLNQIYAGRAEQSLAPNVEEVMSAINDYQDLDSDPDQHFPYGAEQYPQAHPVFEVKNAQFDVLSEVKVLPSFVRLGLTQRELEQNFRVIGDLESHLEVNNASKAEISAFLDRFSGVGEPYPNIGRLKSELLEVLSKKDPLGMEPTFDHPFERRGSVFEQEMANRGLFDQLTLAEKALFVGVPKLVEMRFTLHYGSLSRQVVAQMRLQFGGKGKGKLPSVTGVTLASLQVY</sequence>
<proteinExistence type="predicted"/>
<evidence type="ECO:0008006" key="3">
    <source>
        <dbReference type="Google" id="ProtNLM"/>
    </source>
</evidence>
<protein>
    <recommendedName>
        <fullName evidence="3">Type II secretion system protein K</fullName>
    </recommendedName>
</protein>
<dbReference type="Proteomes" id="UP000177583">
    <property type="component" value="Unassembled WGS sequence"/>
</dbReference>
<gene>
    <name evidence="1" type="ORF">A2557_05310</name>
</gene>
<evidence type="ECO:0000313" key="2">
    <source>
        <dbReference type="Proteomes" id="UP000177583"/>
    </source>
</evidence>
<dbReference type="AlphaFoldDB" id="A0A1F6GVF7"/>
<reference evidence="1 2" key="1">
    <citation type="journal article" date="2016" name="Nat. Commun.">
        <title>Thousands of microbial genomes shed light on interconnected biogeochemical processes in an aquifer system.</title>
        <authorList>
            <person name="Anantharaman K."/>
            <person name="Brown C.T."/>
            <person name="Hug L.A."/>
            <person name="Sharon I."/>
            <person name="Castelle C.J."/>
            <person name="Probst A.J."/>
            <person name="Thomas B.C."/>
            <person name="Singh A."/>
            <person name="Wilkins M.J."/>
            <person name="Karaoz U."/>
            <person name="Brodie E.L."/>
            <person name="Williams K.H."/>
            <person name="Hubbard S.S."/>
            <person name="Banfield J.F."/>
        </authorList>
    </citation>
    <scope>NUCLEOTIDE SEQUENCE [LARGE SCALE GENOMIC DNA]</scope>
</reference>
<accession>A0A1F6GVF7</accession>
<name>A0A1F6GVF7_9PROT</name>
<dbReference type="EMBL" id="MFNF01000025">
    <property type="protein sequence ID" value="OGH02098.1"/>
    <property type="molecule type" value="Genomic_DNA"/>
</dbReference>
<evidence type="ECO:0000313" key="1">
    <source>
        <dbReference type="EMBL" id="OGH02098.1"/>
    </source>
</evidence>
<comment type="caution">
    <text evidence="1">The sequence shown here is derived from an EMBL/GenBank/DDBJ whole genome shotgun (WGS) entry which is preliminary data.</text>
</comment>